<sequence>MTLLAEAPADQEEPAVQLPSLPDEPPPNGFPVLMTVAPVVVSLILFALLRTPYVLMFAILGPVLGTANVIDQRLGRKRRRKRAQAQFEEDAAKARVEIARAHRRILARKRAAHPLAIDLANGARRVEPGIVVGTTIAKSGLRLDGAGSDAQSRELAELASRLHGVPITVEGRGICVSGPRVEVTGALRALVVQLLTENPAALISITGERSQTVVVELQRAGMRLVKPELAEIYICAHSASAEAKASCAADDEAIGIAIETGGSAVLTESSGRVTKIIADSLGAAMLLSWLPNVVAAQRARANSTGTLPIACDLGDLTPATEGQLAAHFLLATEGPCRIDLVGDGPHALIGGTTGSGKSELLIAWTAALASSYTSDECNLLCIDFKGGATFDAVTALPHCVGVVTDLDDDEALRVGASLRAEMRRREFALRDLRVRDIADLKPGILPRLVVMVDEFQALLEAHPDLQDVFGDLGARGRSLGIHLVLCTQRPTGAFRESLLANAAIRICLRVEQPSDSMTLLGCADGSKIDRELRGRALVTLGNDPAVEVQGAIARPELIAELAKREQTRRQTDALQPVRKPWLPALPEELPIANISELGRPQTIPFALGDLPEKQQQPIVSLERPGQHIFVIGMAESGKSTVIETIGEAALARGIRVCTIGGHGVEHAWDSLESLLRTPPREWTVVLLDDLDLLEQQLDEEHRAEWVDRLQRLLRTGTRLNLSAVLTARRSSGSLQRIRSLCDDTLYLAAPSRQEWILQGADASDWADHLPPGRGRLGKLLIQVAKTTGSSGAGSGDSAHSREPVAGDSVMGVPVTGSLADTQWQPFRVPAAGLVVTGRRLAPVRQALMALGYSVGAVPSAAAVRSGELELELGGTVILGDTDQWNAAYGTLPKFAEHVPVLLVGVTPGEWRSTFRGDPLYPALEEPFNRALLRLPNGAVERVELLDGSPVRVQTCARSAR</sequence>
<keyword evidence="5" id="KW-0472">Membrane</keyword>
<evidence type="ECO:0000313" key="7">
    <source>
        <dbReference type="EMBL" id="KAB1643588.1"/>
    </source>
</evidence>
<keyword evidence="5" id="KW-1133">Transmembrane helix</keyword>
<dbReference type="AlphaFoldDB" id="A0A7J5BE78"/>
<feature type="transmembrane region" description="Helical" evidence="5">
    <location>
        <begin position="53"/>
        <end position="70"/>
    </location>
</feature>
<dbReference type="InterPro" id="IPR027417">
    <property type="entry name" value="P-loop_NTPase"/>
</dbReference>
<keyword evidence="1 3" id="KW-0547">Nucleotide-binding</keyword>
<evidence type="ECO:0000256" key="3">
    <source>
        <dbReference type="PROSITE-ProRule" id="PRU00289"/>
    </source>
</evidence>
<reference evidence="7 8" key="1">
    <citation type="submission" date="2019-09" db="EMBL/GenBank/DDBJ databases">
        <title>Phylogeny of genus Pseudoclavibacter and closely related genus.</title>
        <authorList>
            <person name="Li Y."/>
        </authorList>
    </citation>
    <scope>NUCLEOTIDE SEQUENCE [LARGE SCALE GENOMIC DNA]</scope>
    <source>
        <strain evidence="7 8">KCTC 13959</strain>
    </source>
</reference>
<dbReference type="SMART" id="SM00382">
    <property type="entry name" value="AAA"/>
    <property type="match status" value="2"/>
</dbReference>
<proteinExistence type="predicted"/>
<dbReference type="CDD" id="cd01127">
    <property type="entry name" value="TrwB_TraG_TraD_VirD4"/>
    <property type="match status" value="1"/>
</dbReference>
<dbReference type="InterPro" id="IPR002543">
    <property type="entry name" value="FtsK_dom"/>
</dbReference>
<feature type="region of interest" description="Disordered" evidence="4">
    <location>
        <begin position="1"/>
        <end position="23"/>
    </location>
</feature>
<dbReference type="OrthoDB" id="9807790at2"/>
<dbReference type="GO" id="GO:0003677">
    <property type="term" value="F:DNA binding"/>
    <property type="evidence" value="ECO:0007669"/>
    <property type="project" value="InterPro"/>
</dbReference>
<keyword evidence="5" id="KW-0812">Transmembrane</keyword>
<name>A0A7J5BE78_9MICO</name>
<keyword evidence="2 3" id="KW-0067">ATP-binding</keyword>
<comment type="caution">
    <text evidence="7">The sequence shown here is derived from an EMBL/GenBank/DDBJ whole genome shotgun (WGS) entry which is preliminary data.</text>
</comment>
<dbReference type="PROSITE" id="PS50901">
    <property type="entry name" value="FTSK"/>
    <property type="match status" value="1"/>
</dbReference>
<dbReference type="EMBL" id="WBKB01000003">
    <property type="protein sequence ID" value="KAB1643588.1"/>
    <property type="molecule type" value="Genomic_DNA"/>
</dbReference>
<evidence type="ECO:0000313" key="8">
    <source>
        <dbReference type="Proteomes" id="UP000433493"/>
    </source>
</evidence>
<dbReference type="InterPro" id="IPR050206">
    <property type="entry name" value="FtsK/SpoIIIE/SftA"/>
</dbReference>
<evidence type="ECO:0000256" key="4">
    <source>
        <dbReference type="SAM" id="MobiDB-lite"/>
    </source>
</evidence>
<gene>
    <name evidence="7" type="ORF">F8O05_06855</name>
</gene>
<feature type="transmembrane region" description="Helical" evidence="5">
    <location>
        <begin position="29"/>
        <end position="48"/>
    </location>
</feature>
<dbReference type="InterPro" id="IPR003593">
    <property type="entry name" value="AAA+_ATPase"/>
</dbReference>
<dbReference type="PANTHER" id="PTHR22683">
    <property type="entry name" value="SPORULATION PROTEIN RELATED"/>
    <property type="match status" value="1"/>
</dbReference>
<dbReference type="Proteomes" id="UP000433493">
    <property type="component" value="Unassembled WGS sequence"/>
</dbReference>
<keyword evidence="8" id="KW-1185">Reference proteome</keyword>
<dbReference type="Pfam" id="PF01580">
    <property type="entry name" value="FtsK_SpoIIIE"/>
    <property type="match status" value="1"/>
</dbReference>
<evidence type="ECO:0000256" key="2">
    <source>
        <dbReference type="ARBA" id="ARBA00022840"/>
    </source>
</evidence>
<evidence type="ECO:0000256" key="1">
    <source>
        <dbReference type="ARBA" id="ARBA00022741"/>
    </source>
</evidence>
<organism evidence="7 8">
    <name type="scientific">Gulosibacter chungangensis</name>
    <dbReference type="NCBI Taxonomy" id="979746"/>
    <lineage>
        <taxon>Bacteria</taxon>
        <taxon>Bacillati</taxon>
        <taxon>Actinomycetota</taxon>
        <taxon>Actinomycetes</taxon>
        <taxon>Micrococcales</taxon>
        <taxon>Microbacteriaceae</taxon>
        <taxon>Gulosibacter</taxon>
    </lineage>
</organism>
<dbReference type="PANTHER" id="PTHR22683:SF1">
    <property type="entry name" value="TYPE VII SECRETION SYSTEM PROTEIN ESSC"/>
    <property type="match status" value="1"/>
</dbReference>
<accession>A0A7J5BE78</accession>
<feature type="binding site" evidence="3">
    <location>
        <begin position="351"/>
        <end position="358"/>
    </location>
    <ligand>
        <name>ATP</name>
        <dbReference type="ChEBI" id="CHEBI:30616"/>
    </ligand>
</feature>
<dbReference type="GO" id="GO:0005524">
    <property type="term" value="F:ATP binding"/>
    <property type="evidence" value="ECO:0007669"/>
    <property type="project" value="UniProtKB-UniRule"/>
</dbReference>
<feature type="domain" description="FtsK" evidence="6">
    <location>
        <begin position="333"/>
        <end position="517"/>
    </location>
</feature>
<dbReference type="Gene3D" id="3.40.50.300">
    <property type="entry name" value="P-loop containing nucleotide triphosphate hydrolases"/>
    <property type="match status" value="2"/>
</dbReference>
<evidence type="ECO:0000256" key="5">
    <source>
        <dbReference type="SAM" id="Phobius"/>
    </source>
</evidence>
<dbReference type="RefSeq" id="WP_158052003.1">
    <property type="nucleotide sequence ID" value="NZ_WBKB01000003.1"/>
</dbReference>
<dbReference type="SUPFAM" id="SSF52540">
    <property type="entry name" value="P-loop containing nucleoside triphosphate hydrolases"/>
    <property type="match status" value="2"/>
</dbReference>
<evidence type="ECO:0000259" key="6">
    <source>
        <dbReference type="PROSITE" id="PS50901"/>
    </source>
</evidence>
<protein>
    <recommendedName>
        <fullName evidence="6">FtsK domain-containing protein</fullName>
    </recommendedName>
</protein>